<dbReference type="AlphaFoldDB" id="A0A658R2L9"/>
<protein>
    <submittedName>
        <fullName evidence="2">Uncharacterized protein</fullName>
    </submittedName>
</protein>
<organism evidence="2 3">
    <name type="scientific">Caballeronia concitans</name>
    <dbReference type="NCBI Taxonomy" id="1777133"/>
    <lineage>
        <taxon>Bacteria</taxon>
        <taxon>Pseudomonadati</taxon>
        <taxon>Pseudomonadota</taxon>
        <taxon>Betaproteobacteria</taxon>
        <taxon>Burkholderiales</taxon>
        <taxon>Burkholderiaceae</taxon>
        <taxon>Caballeronia</taxon>
    </lineage>
</organism>
<accession>A0A658R2L9</accession>
<sequence length="224" mass="24734">MKERDRATQAARAFLADSFKWEHDQAFISRACTLLELDEDDVQIARWKVRRAIESGELLTIPDAPSSGLRGSRGDDAPRPRSVTFTPSQLFSRGANVTAAVRTFTPSTLRRLPADDFFAIMAAKPGDVLPDGRIATALTDTALSDAAPFDYVPEDLGDDVMDVAASTTNPDYAAKMLGYDRDEFGDMIHVMKAANQLRGDDNVVWHDNGDVYFNGNKIDNMHSY</sequence>
<proteinExistence type="predicted"/>
<dbReference type="Proteomes" id="UP000198263">
    <property type="component" value="Unassembled WGS sequence"/>
</dbReference>
<comment type="caution">
    <text evidence="2">The sequence shown here is derived from an EMBL/GenBank/DDBJ whole genome shotgun (WGS) entry which is preliminary data.</text>
</comment>
<evidence type="ECO:0000256" key="1">
    <source>
        <dbReference type="SAM" id="MobiDB-lite"/>
    </source>
</evidence>
<dbReference type="EMBL" id="FCNV02000011">
    <property type="protein sequence ID" value="SAL41464.1"/>
    <property type="molecule type" value="Genomic_DNA"/>
</dbReference>
<keyword evidence="3" id="KW-1185">Reference proteome</keyword>
<evidence type="ECO:0000313" key="2">
    <source>
        <dbReference type="EMBL" id="SAL41464.1"/>
    </source>
</evidence>
<gene>
    <name evidence="2" type="ORF">AWB72_04346</name>
</gene>
<evidence type="ECO:0000313" key="3">
    <source>
        <dbReference type="Proteomes" id="UP000198263"/>
    </source>
</evidence>
<name>A0A658R2L9_9BURK</name>
<reference evidence="2 3" key="1">
    <citation type="submission" date="2016-01" db="EMBL/GenBank/DDBJ databases">
        <authorList>
            <person name="Peeters C."/>
        </authorList>
    </citation>
    <scope>NUCLEOTIDE SEQUENCE [LARGE SCALE GENOMIC DNA]</scope>
    <source>
        <strain evidence="2">LMG 29315</strain>
    </source>
</reference>
<feature type="region of interest" description="Disordered" evidence="1">
    <location>
        <begin position="63"/>
        <end position="84"/>
    </location>
</feature>
<dbReference type="RefSeq" id="WP_244285710.1">
    <property type="nucleotide sequence ID" value="NZ_FCNV02000011.1"/>
</dbReference>